<dbReference type="PROSITE" id="PS01350">
    <property type="entry name" value="ISPF"/>
    <property type="match status" value="2"/>
</dbReference>
<evidence type="ECO:0000256" key="6">
    <source>
        <dbReference type="ARBA" id="ARBA00022741"/>
    </source>
</evidence>
<dbReference type="GO" id="GO:0008685">
    <property type="term" value="F:2-C-methyl-D-erythritol 2,4-cyclodiphosphate synthase activity"/>
    <property type="evidence" value="ECO:0007669"/>
    <property type="project" value="UniProtKB-EC"/>
</dbReference>
<dbReference type="InterPro" id="IPR014721">
    <property type="entry name" value="Ribsml_uS5_D2-typ_fold_subgr"/>
</dbReference>
<comment type="similarity">
    <text evidence="10">Belongs to the IspF family.</text>
</comment>
<keyword evidence="6" id="KW-0547">Nucleotide-binding</keyword>
<comment type="cofactor">
    <cofactor evidence="2">
        <name>a divalent metal cation</name>
        <dbReference type="ChEBI" id="CHEBI:60240"/>
    </cofactor>
</comment>
<dbReference type="HAMAP" id="MF_00107">
    <property type="entry name" value="IspF"/>
    <property type="match status" value="1"/>
</dbReference>
<comment type="caution">
    <text evidence="14">The sequence shown here is derived from an EMBL/GenBank/DDBJ whole genome shotgun (WGS) entry which is preliminary data.</text>
</comment>
<dbReference type="GO" id="GO:0019288">
    <property type="term" value="P:isopentenyl diphosphate biosynthetic process, methylerythritol 4-phosphate pathway"/>
    <property type="evidence" value="ECO:0007669"/>
    <property type="project" value="UniProtKB-UniPathway"/>
</dbReference>
<reference evidence="14" key="1">
    <citation type="submission" date="2021-02" db="EMBL/GenBank/DDBJ databases">
        <authorList>
            <person name="Nowell W R."/>
        </authorList>
    </citation>
    <scope>NUCLEOTIDE SEQUENCE</scope>
</reference>
<dbReference type="Pfam" id="PF00288">
    <property type="entry name" value="GHMP_kinases_N"/>
    <property type="match status" value="1"/>
</dbReference>
<dbReference type="InterPro" id="IPR013750">
    <property type="entry name" value="GHMP_kinase_C_dom"/>
</dbReference>
<keyword evidence="7" id="KW-0067">ATP-binding</keyword>
<accession>A0A814C2P0</accession>
<evidence type="ECO:0000256" key="8">
    <source>
        <dbReference type="ARBA" id="ARBA00023229"/>
    </source>
</evidence>
<dbReference type="PANTHER" id="PTHR43181">
    <property type="entry name" value="2-C-METHYL-D-ERYTHRITOL 2,4-CYCLODIPHOSPHATE SYNTHASE, CHLOROPLASTIC"/>
    <property type="match status" value="1"/>
</dbReference>
<dbReference type="CDD" id="cd00554">
    <property type="entry name" value="MECDP_synthase"/>
    <property type="match status" value="1"/>
</dbReference>
<dbReference type="EMBL" id="CAJNOU010000255">
    <property type="protein sequence ID" value="CAF0934436.1"/>
    <property type="molecule type" value="Genomic_DNA"/>
</dbReference>
<dbReference type="SUPFAM" id="SSF69765">
    <property type="entry name" value="IpsF-like"/>
    <property type="match status" value="2"/>
</dbReference>
<comment type="pathway">
    <text evidence="3">Isoprenoid biosynthesis; isopentenyl diphosphate biosynthesis via DXP pathway; isopentenyl diphosphate from 1-deoxy-D-xylulose 5-phosphate: step 4/6.</text>
</comment>
<dbReference type="InterPro" id="IPR036554">
    <property type="entry name" value="GHMP_kinase_C_sf"/>
</dbReference>
<dbReference type="NCBIfam" id="TIGR00151">
    <property type="entry name" value="ispF"/>
    <property type="match status" value="1"/>
</dbReference>
<dbReference type="EC" id="4.6.1.12" evidence="4 10"/>
<dbReference type="InterPro" id="IPR036571">
    <property type="entry name" value="MECDP_synthase_sf"/>
</dbReference>
<dbReference type="InterPro" id="IPR003526">
    <property type="entry name" value="MECDP_synthase"/>
</dbReference>
<evidence type="ECO:0000313" key="14">
    <source>
        <dbReference type="EMBL" id="CAF0934436.1"/>
    </source>
</evidence>
<evidence type="ECO:0000259" key="11">
    <source>
        <dbReference type="Pfam" id="PF00288"/>
    </source>
</evidence>
<keyword evidence="8 10" id="KW-0414">Isoprene biosynthesis</keyword>
<evidence type="ECO:0000256" key="9">
    <source>
        <dbReference type="ARBA" id="ARBA00023239"/>
    </source>
</evidence>
<dbReference type="Gene3D" id="3.30.230.10">
    <property type="match status" value="1"/>
</dbReference>
<evidence type="ECO:0000256" key="5">
    <source>
        <dbReference type="ARBA" id="ARBA00022723"/>
    </source>
</evidence>
<feature type="domain" description="GHMP kinase C-terminal" evidence="13">
    <location>
        <begin position="158"/>
        <end position="211"/>
    </location>
</feature>
<evidence type="ECO:0000256" key="2">
    <source>
        <dbReference type="ARBA" id="ARBA00001968"/>
    </source>
</evidence>
<keyword evidence="9 10" id="KW-0456">Lyase</keyword>
<name>A0A814C2P0_9BILA</name>
<dbReference type="SUPFAM" id="SSF55060">
    <property type="entry name" value="GHMP Kinase, C-terminal domain"/>
    <property type="match status" value="1"/>
</dbReference>
<evidence type="ECO:0000256" key="1">
    <source>
        <dbReference type="ARBA" id="ARBA00000200"/>
    </source>
</evidence>
<dbReference type="InterPro" id="IPR020555">
    <property type="entry name" value="MECDP_synthase_CS"/>
</dbReference>
<dbReference type="GO" id="GO:0016773">
    <property type="term" value="F:phosphotransferase activity, alcohol group as acceptor"/>
    <property type="evidence" value="ECO:0007669"/>
    <property type="project" value="UniProtKB-ARBA"/>
</dbReference>
<sequence length="464" mass="49838">MKPASERTSIIITCNDSHLPVDNRNLAYRAADAYLPYINKPFHVKIDLYKHIPTEAGLGGGSSDATAVLRALNTYFNQAVDRSALTLMAARLSSDVPLFLAEKTVRVIVPPVTGVSTARAYALLDAMPNRQPGTSTERLLSHLRHKKQTSMNVSELLAMGLSNDFESVVLVAYPDVARAYEMIVSAGALRALLCGSGSAIFGLARDLQHANDHNMTSKQTRVGMGLDAHRFLPTQNGSSNKIMLCGVEVPATFDIEANSDGDVGLHALVDALLGSVAAGDIGMHFAPDDKQWAGANRNMTSKQTRVGMGLDAHRFLPTQNGSSNKIMLCGVEVPSTFNIEANSDGDVGLHALVDALLGSVAAGDIGMHFDPNDKQWAGAKSSIFLKHALMIVHEKGGELVNIDITIIAEKPCITPYRQIMREKLSELLALDIERVSVKVTTTEKMGFIGREEGIAAQAIVSVLV</sequence>
<dbReference type="AlphaFoldDB" id="A0A814C2P0"/>
<proteinExistence type="inferred from homology"/>
<evidence type="ECO:0000256" key="7">
    <source>
        <dbReference type="ARBA" id="ARBA00022840"/>
    </source>
</evidence>
<dbReference type="PANTHER" id="PTHR43181:SF1">
    <property type="entry name" value="2-C-METHYL-D-ERYTHRITOL 2,4-CYCLODIPHOSPHATE SYNTHASE, CHLOROPLASTIC"/>
    <property type="match status" value="1"/>
</dbReference>
<evidence type="ECO:0000256" key="4">
    <source>
        <dbReference type="ARBA" id="ARBA00012579"/>
    </source>
</evidence>
<gene>
    <name evidence="14" type="ORF">SEV965_LOCUS7353</name>
</gene>
<dbReference type="Pfam" id="PF02542">
    <property type="entry name" value="YgbB"/>
    <property type="match status" value="2"/>
</dbReference>
<feature type="domain" description="GHMP kinase N-terminal" evidence="11">
    <location>
        <begin position="25"/>
        <end position="100"/>
    </location>
</feature>
<dbReference type="GO" id="GO:0005524">
    <property type="term" value="F:ATP binding"/>
    <property type="evidence" value="ECO:0007669"/>
    <property type="project" value="UniProtKB-KW"/>
</dbReference>
<organism evidence="14 15">
    <name type="scientific">Rotaria sordida</name>
    <dbReference type="NCBI Taxonomy" id="392033"/>
    <lineage>
        <taxon>Eukaryota</taxon>
        <taxon>Metazoa</taxon>
        <taxon>Spiralia</taxon>
        <taxon>Gnathifera</taxon>
        <taxon>Rotifera</taxon>
        <taxon>Eurotatoria</taxon>
        <taxon>Bdelloidea</taxon>
        <taxon>Philodinida</taxon>
        <taxon>Philodinidae</taxon>
        <taxon>Rotaria</taxon>
    </lineage>
</organism>
<evidence type="ECO:0000256" key="10">
    <source>
        <dbReference type="RuleBase" id="RU004395"/>
    </source>
</evidence>
<dbReference type="Gene3D" id="3.30.70.890">
    <property type="entry name" value="GHMP kinase, C-terminal domain"/>
    <property type="match status" value="1"/>
</dbReference>
<dbReference type="InterPro" id="IPR006204">
    <property type="entry name" value="GHMP_kinase_N_dom"/>
</dbReference>
<evidence type="ECO:0000259" key="13">
    <source>
        <dbReference type="Pfam" id="PF08544"/>
    </source>
</evidence>
<keyword evidence="5" id="KW-0479">Metal-binding</keyword>
<evidence type="ECO:0000259" key="12">
    <source>
        <dbReference type="Pfam" id="PF02542"/>
    </source>
</evidence>
<dbReference type="UniPathway" id="UPA00056">
    <property type="reaction ID" value="UER00095"/>
</dbReference>
<protein>
    <recommendedName>
        <fullName evidence="4 10">2-C-methyl-D-erythritol 2,4-cyclodiphosphate synthase</fullName>
        <ecNumber evidence="4 10">4.6.1.12</ecNumber>
    </recommendedName>
</protein>
<comment type="catalytic activity">
    <reaction evidence="1 10">
        <text>4-CDP-2-C-methyl-D-erythritol 2-phosphate = 2-C-methyl-D-erythritol 2,4-cyclic diphosphate + CMP</text>
        <dbReference type="Rhea" id="RHEA:23864"/>
        <dbReference type="ChEBI" id="CHEBI:57919"/>
        <dbReference type="ChEBI" id="CHEBI:58483"/>
        <dbReference type="ChEBI" id="CHEBI:60377"/>
        <dbReference type="EC" id="4.6.1.12"/>
    </reaction>
</comment>
<evidence type="ECO:0000313" key="15">
    <source>
        <dbReference type="Proteomes" id="UP000663889"/>
    </source>
</evidence>
<dbReference type="SUPFAM" id="SSF54211">
    <property type="entry name" value="Ribosomal protein S5 domain 2-like"/>
    <property type="match status" value="1"/>
</dbReference>
<dbReference type="Gene3D" id="3.30.1330.50">
    <property type="entry name" value="2-C-methyl-D-erythritol 2,4-cyclodiphosphate synthase"/>
    <property type="match status" value="2"/>
</dbReference>
<dbReference type="GO" id="GO:0046872">
    <property type="term" value="F:metal ion binding"/>
    <property type="evidence" value="ECO:0007669"/>
    <property type="project" value="UniProtKB-KW"/>
</dbReference>
<dbReference type="Pfam" id="PF08544">
    <property type="entry name" value="GHMP_kinases_C"/>
    <property type="match status" value="1"/>
</dbReference>
<dbReference type="Proteomes" id="UP000663889">
    <property type="component" value="Unassembled WGS sequence"/>
</dbReference>
<feature type="domain" description="2-C-methyl-D-erythritol 2,4-cyclodiphosphate synthase" evidence="12">
    <location>
        <begin position="221"/>
        <end position="296"/>
    </location>
</feature>
<feature type="domain" description="2-C-methyl-D-erythritol 2,4-cyclodiphosphate synthase" evidence="12">
    <location>
        <begin position="305"/>
        <end position="462"/>
    </location>
</feature>
<dbReference type="GO" id="GO:0016114">
    <property type="term" value="P:terpenoid biosynthetic process"/>
    <property type="evidence" value="ECO:0007669"/>
    <property type="project" value="InterPro"/>
</dbReference>
<evidence type="ECO:0000256" key="3">
    <source>
        <dbReference type="ARBA" id="ARBA00004709"/>
    </source>
</evidence>
<dbReference type="InterPro" id="IPR020568">
    <property type="entry name" value="Ribosomal_Su5_D2-typ_SF"/>
</dbReference>